<feature type="chain" id="PRO_5046366281" description="Homogentisate 1,2-dioxygenase" evidence="1">
    <location>
        <begin position="20"/>
        <end position="165"/>
    </location>
</feature>
<gene>
    <name evidence="2" type="ORF">RPMA_13105</name>
</gene>
<sequence length="165" mass="17460">MQARLIIAICLLGTAPAWAAEQGGCDKFKWPADKAIAVLSAPDRAKMASGGELQIPAAAILELKRHTKAELPMAPERKPREGSFAGFVSFKGPSKAGVYTVNLSSRAWIDVVQNDKRLNSIDHSGATSCNGMRKSVKYDLSAGPLVVQVSDVNDASISLAVLPAD</sequence>
<evidence type="ECO:0008006" key="4">
    <source>
        <dbReference type="Google" id="ProtNLM"/>
    </source>
</evidence>
<evidence type="ECO:0000256" key="1">
    <source>
        <dbReference type="SAM" id="SignalP"/>
    </source>
</evidence>
<protein>
    <recommendedName>
        <fullName evidence="4">Homogentisate 1,2-dioxygenase</fullName>
    </recommendedName>
</protein>
<proteinExistence type="predicted"/>
<feature type="signal peptide" evidence="1">
    <location>
        <begin position="1"/>
        <end position="19"/>
    </location>
</feature>
<evidence type="ECO:0000313" key="2">
    <source>
        <dbReference type="EMBL" id="QUS39672.1"/>
    </source>
</evidence>
<reference evidence="2 3" key="1">
    <citation type="submission" date="2019-02" db="EMBL/GenBank/DDBJ databases">
        <title>Emended description of the genus Rhodopseudomonas and description of Rhodopseudomonas albus sp. nov., a non-phototrophic, heavy-metal-tolerant bacterium isolated from garden soil.</title>
        <authorList>
            <person name="Bao Z."/>
            <person name="Cao W.W."/>
            <person name="Sato Y."/>
            <person name="Nishizawa T."/>
            <person name="Zhao J."/>
            <person name="Guo Y."/>
            <person name="Ohta H."/>
        </authorList>
    </citation>
    <scope>NUCLEOTIDE SEQUENCE [LARGE SCALE GENOMIC DNA]</scope>
    <source>
        <strain evidence="2 3">SK50-23</strain>
    </source>
</reference>
<dbReference type="RefSeq" id="WP_211913221.1">
    <property type="nucleotide sequence ID" value="NZ_CP036498.1"/>
</dbReference>
<evidence type="ECO:0000313" key="3">
    <source>
        <dbReference type="Proteomes" id="UP000682843"/>
    </source>
</evidence>
<dbReference type="EMBL" id="CP036498">
    <property type="protein sequence ID" value="QUS39672.1"/>
    <property type="molecule type" value="Genomic_DNA"/>
</dbReference>
<keyword evidence="1" id="KW-0732">Signal</keyword>
<accession>A0ABX8A7Q2</accession>
<organism evidence="2 3">
    <name type="scientific">Tardiphaga alba</name>
    <dbReference type="NCBI Taxonomy" id="340268"/>
    <lineage>
        <taxon>Bacteria</taxon>
        <taxon>Pseudomonadati</taxon>
        <taxon>Pseudomonadota</taxon>
        <taxon>Alphaproteobacteria</taxon>
        <taxon>Hyphomicrobiales</taxon>
        <taxon>Nitrobacteraceae</taxon>
        <taxon>Tardiphaga</taxon>
    </lineage>
</organism>
<name>A0ABX8A7Q2_9BRAD</name>
<keyword evidence="3" id="KW-1185">Reference proteome</keyword>
<dbReference type="Proteomes" id="UP000682843">
    <property type="component" value="Chromosome"/>
</dbReference>